<evidence type="ECO:0000313" key="2">
    <source>
        <dbReference type="EMBL" id="AMB87639.1"/>
    </source>
</evidence>
<keyword evidence="3" id="KW-1185">Reference proteome</keyword>
<name>A0A0X1T770_PSEAA</name>
<accession>A0A0X1T770</accession>
<protein>
    <recommendedName>
        <fullName evidence="1">VWA7 N-terminal domain-containing protein</fullName>
    </recommendedName>
</protein>
<feature type="domain" description="VWA7 N-terminal" evidence="1">
    <location>
        <begin position="11"/>
        <end position="89"/>
    </location>
</feature>
<organism evidence="2 3">
    <name type="scientific">Pseudomonas agarici</name>
    <dbReference type="NCBI Taxonomy" id="46677"/>
    <lineage>
        <taxon>Bacteria</taxon>
        <taxon>Pseudomonadati</taxon>
        <taxon>Pseudomonadota</taxon>
        <taxon>Gammaproteobacteria</taxon>
        <taxon>Pseudomonadales</taxon>
        <taxon>Pseudomonadaceae</taxon>
        <taxon>Pseudomonas</taxon>
    </lineage>
</organism>
<evidence type="ECO:0000313" key="3">
    <source>
        <dbReference type="Proteomes" id="UP000063229"/>
    </source>
</evidence>
<reference evidence="3" key="1">
    <citation type="submission" date="2016-01" db="EMBL/GenBank/DDBJ databases">
        <authorList>
            <person name="Storey N.H."/>
            <person name="Neuman B.W."/>
        </authorList>
    </citation>
    <scope>NUCLEOTIDE SEQUENCE [LARGE SCALE GENOMIC DNA]</scope>
    <source>
        <strain evidence="3">NCPPB 2472</strain>
    </source>
</reference>
<dbReference type="Pfam" id="PF25107">
    <property type="entry name" value="VWA7_N"/>
    <property type="match status" value="1"/>
</dbReference>
<dbReference type="AlphaFoldDB" id="A0A0X1T770"/>
<proteinExistence type="predicted"/>
<gene>
    <name evidence="2" type="ORF">AWM79_21055</name>
</gene>
<dbReference type="KEGG" id="pagb:AWM79_21055"/>
<evidence type="ECO:0000259" key="1">
    <source>
        <dbReference type="Pfam" id="PF25107"/>
    </source>
</evidence>
<dbReference type="EMBL" id="CP014135">
    <property type="protein sequence ID" value="AMB87639.1"/>
    <property type="molecule type" value="Genomic_DNA"/>
</dbReference>
<sequence>MYWQDTGHQMQSKAHFDNCDFSGAEEYIDQLLSEVGTRANFAKELELQGSMMAYEAALQKAFFSLGQALHAVQDFYAHSNYVELSEEQYSTWAQVPAISVWTPEGRLRVRELREHGLVSGYVSWGSPKRCAIGSPTHGQLAKDSAKAGSPGALQSSRFPNMTRYAMAVDLAKKDSANLIKYAFEKWPILLKANGGKVGFDVLVDRRLLSAG</sequence>
<dbReference type="Proteomes" id="UP000063229">
    <property type="component" value="Chromosome"/>
</dbReference>
<dbReference type="InterPro" id="IPR056862">
    <property type="entry name" value="VWA7_N"/>
</dbReference>